<dbReference type="RefSeq" id="WP_160974388.1">
    <property type="nucleotide sequence ID" value="NZ_WWEN01000006.1"/>
</dbReference>
<dbReference type="InterPro" id="IPR037523">
    <property type="entry name" value="VOC_core"/>
</dbReference>
<dbReference type="AlphaFoldDB" id="A0A6L8LPG6"/>
<gene>
    <name evidence="2" type="ORF">GR167_14275</name>
</gene>
<dbReference type="Pfam" id="PF00903">
    <property type="entry name" value="Glyoxalase"/>
    <property type="match status" value="1"/>
</dbReference>
<dbReference type="InterPro" id="IPR029068">
    <property type="entry name" value="Glyas_Bleomycin-R_OHBP_Dase"/>
</dbReference>
<evidence type="ECO:0000313" key="3">
    <source>
        <dbReference type="Proteomes" id="UP000479043"/>
    </source>
</evidence>
<name>A0A6L8LPG6_9RHOB</name>
<dbReference type="InterPro" id="IPR004360">
    <property type="entry name" value="Glyas_Fos-R_dOase_dom"/>
</dbReference>
<dbReference type="CDD" id="cd07251">
    <property type="entry name" value="VOC_like"/>
    <property type="match status" value="1"/>
</dbReference>
<comment type="caution">
    <text evidence="2">The sequence shown here is derived from an EMBL/GenBank/DDBJ whole genome shotgun (WGS) entry which is preliminary data.</text>
</comment>
<dbReference type="PANTHER" id="PTHR36503:SF1">
    <property type="entry name" value="BLR2520 PROTEIN"/>
    <property type="match status" value="1"/>
</dbReference>
<dbReference type="PANTHER" id="PTHR36503">
    <property type="entry name" value="BLR2520 PROTEIN"/>
    <property type="match status" value="1"/>
</dbReference>
<accession>A0A6L8LPG6</accession>
<proteinExistence type="predicted"/>
<dbReference type="Proteomes" id="UP000479043">
    <property type="component" value="Unassembled WGS sequence"/>
</dbReference>
<organism evidence="2 3">
    <name type="scientific">Thalassovita mangrovi</name>
    <dbReference type="NCBI Taxonomy" id="2692236"/>
    <lineage>
        <taxon>Bacteria</taxon>
        <taxon>Pseudomonadati</taxon>
        <taxon>Pseudomonadota</taxon>
        <taxon>Alphaproteobacteria</taxon>
        <taxon>Rhodobacterales</taxon>
        <taxon>Roseobacteraceae</taxon>
        <taxon>Thalassovita</taxon>
    </lineage>
</organism>
<dbReference type="Gene3D" id="3.10.180.10">
    <property type="entry name" value="2,3-Dihydroxybiphenyl 1,2-Dioxygenase, domain 1"/>
    <property type="match status" value="1"/>
</dbReference>
<evidence type="ECO:0000313" key="2">
    <source>
        <dbReference type="EMBL" id="MYM56480.1"/>
    </source>
</evidence>
<dbReference type="PROSITE" id="PS51819">
    <property type="entry name" value="VOC"/>
    <property type="match status" value="1"/>
</dbReference>
<protein>
    <submittedName>
        <fullName evidence="2">VOC family protein</fullName>
    </submittedName>
</protein>
<evidence type="ECO:0000259" key="1">
    <source>
        <dbReference type="PROSITE" id="PS51819"/>
    </source>
</evidence>
<keyword evidence="3" id="KW-1185">Reference proteome</keyword>
<feature type="domain" description="VOC" evidence="1">
    <location>
        <begin position="4"/>
        <end position="125"/>
    </location>
</feature>
<sequence>MDPRVSLITLAVDDPARSAAFYDALGWQRQDAPAGMIVYDLLGQSLGLYPKSDLARDMGVDPETLGTGAMTLACNQRDKAGVDAVTEAARAAGARILKEPGEVFWGGYIAYFADPDGHVWEIAHNPFSPLRDDGAFRWQGYGGK</sequence>
<dbReference type="SUPFAM" id="SSF54593">
    <property type="entry name" value="Glyoxalase/Bleomycin resistance protein/Dihydroxybiphenyl dioxygenase"/>
    <property type="match status" value="1"/>
</dbReference>
<dbReference type="EMBL" id="WWEN01000006">
    <property type="protein sequence ID" value="MYM56480.1"/>
    <property type="molecule type" value="Genomic_DNA"/>
</dbReference>
<reference evidence="2 3" key="1">
    <citation type="submission" date="2020-01" db="EMBL/GenBank/DDBJ databases">
        <authorList>
            <person name="Chen S."/>
        </authorList>
    </citation>
    <scope>NUCLEOTIDE SEQUENCE [LARGE SCALE GENOMIC DNA]</scope>
    <source>
        <strain evidence="2 3">GS-10</strain>
    </source>
</reference>